<protein>
    <submittedName>
        <fullName evidence="2">Uncharacterized protein</fullName>
    </submittedName>
</protein>
<keyword evidence="3" id="KW-1185">Reference proteome</keyword>
<dbReference type="Proteomes" id="UP001341840">
    <property type="component" value="Unassembled WGS sequence"/>
</dbReference>
<organism evidence="2 3">
    <name type="scientific">Stylosanthes scabra</name>
    <dbReference type="NCBI Taxonomy" id="79078"/>
    <lineage>
        <taxon>Eukaryota</taxon>
        <taxon>Viridiplantae</taxon>
        <taxon>Streptophyta</taxon>
        <taxon>Embryophyta</taxon>
        <taxon>Tracheophyta</taxon>
        <taxon>Spermatophyta</taxon>
        <taxon>Magnoliopsida</taxon>
        <taxon>eudicotyledons</taxon>
        <taxon>Gunneridae</taxon>
        <taxon>Pentapetalae</taxon>
        <taxon>rosids</taxon>
        <taxon>fabids</taxon>
        <taxon>Fabales</taxon>
        <taxon>Fabaceae</taxon>
        <taxon>Papilionoideae</taxon>
        <taxon>50 kb inversion clade</taxon>
        <taxon>dalbergioids sensu lato</taxon>
        <taxon>Dalbergieae</taxon>
        <taxon>Pterocarpus clade</taxon>
        <taxon>Stylosanthes</taxon>
    </lineage>
</organism>
<evidence type="ECO:0000313" key="3">
    <source>
        <dbReference type="Proteomes" id="UP001341840"/>
    </source>
</evidence>
<feature type="compositionally biased region" description="Polar residues" evidence="1">
    <location>
        <begin position="67"/>
        <end position="77"/>
    </location>
</feature>
<proteinExistence type="predicted"/>
<feature type="region of interest" description="Disordered" evidence="1">
    <location>
        <begin position="55"/>
        <end position="99"/>
    </location>
</feature>
<name>A0ABU6ZBT0_9FABA</name>
<feature type="compositionally biased region" description="Basic and acidic residues" evidence="1">
    <location>
        <begin position="78"/>
        <end position="91"/>
    </location>
</feature>
<evidence type="ECO:0000256" key="1">
    <source>
        <dbReference type="SAM" id="MobiDB-lite"/>
    </source>
</evidence>
<gene>
    <name evidence="2" type="ORF">PIB30_030919</name>
</gene>
<comment type="caution">
    <text evidence="2">The sequence shown here is derived from an EMBL/GenBank/DDBJ whole genome shotgun (WGS) entry which is preliminary data.</text>
</comment>
<reference evidence="2 3" key="1">
    <citation type="journal article" date="2023" name="Plants (Basel)">
        <title>Bridging the Gap: Combining Genomics and Transcriptomics Approaches to Understand Stylosanthes scabra, an Orphan Legume from the Brazilian Caatinga.</title>
        <authorList>
            <person name="Ferreira-Neto J.R.C."/>
            <person name="da Silva M.D."/>
            <person name="Binneck E."/>
            <person name="de Melo N.F."/>
            <person name="da Silva R.H."/>
            <person name="de Melo A.L.T.M."/>
            <person name="Pandolfi V."/>
            <person name="Bustamante F.O."/>
            <person name="Brasileiro-Vidal A.C."/>
            <person name="Benko-Iseppon A.M."/>
        </authorList>
    </citation>
    <scope>NUCLEOTIDE SEQUENCE [LARGE SCALE GENOMIC DNA]</scope>
    <source>
        <tissue evidence="2">Leaves</tissue>
    </source>
</reference>
<sequence length="122" mass="13951">MVLSYVDWEVFYVSVMDENNAVLMPDQVPRINVREVLPHSTKLAIKETLNLSYFNNDNHPSGGIQPRTRSAISIQSNERSEHPSDDNHDSGDSTDEEYREILNMVHHVSNHNSGEEYVPPFV</sequence>
<dbReference type="EMBL" id="JASCZI010271991">
    <property type="protein sequence ID" value="MED6218908.1"/>
    <property type="molecule type" value="Genomic_DNA"/>
</dbReference>
<accession>A0ABU6ZBT0</accession>
<evidence type="ECO:0000313" key="2">
    <source>
        <dbReference type="EMBL" id="MED6218908.1"/>
    </source>
</evidence>